<dbReference type="PROSITE" id="PS51318">
    <property type="entry name" value="TAT"/>
    <property type="match status" value="1"/>
</dbReference>
<dbReference type="InterPro" id="IPR006311">
    <property type="entry name" value="TAT_signal"/>
</dbReference>
<dbReference type="Pfam" id="PF20628">
    <property type="entry name" value="Dyp_perox_C"/>
    <property type="match status" value="1"/>
</dbReference>
<keyword evidence="6" id="KW-0560">Oxidoreductase</keyword>
<dbReference type="SUPFAM" id="SSF54909">
    <property type="entry name" value="Dimeric alpha+beta barrel"/>
    <property type="match status" value="1"/>
</dbReference>
<comment type="similarity">
    <text evidence="8">Belongs to the DyP-type peroxidase family.</text>
</comment>
<gene>
    <name evidence="12" type="ORF">CFK38_07570</name>
</gene>
<dbReference type="Pfam" id="PF04261">
    <property type="entry name" value="Dyp_perox_N"/>
    <property type="match status" value="1"/>
</dbReference>
<dbReference type="GO" id="GO:0020037">
    <property type="term" value="F:heme binding"/>
    <property type="evidence" value="ECO:0007669"/>
    <property type="project" value="InterPro"/>
</dbReference>
<comment type="cofactor">
    <cofactor evidence="1">
        <name>heme b</name>
        <dbReference type="ChEBI" id="CHEBI:60344"/>
    </cofactor>
</comment>
<dbReference type="NCBIfam" id="TIGR01413">
    <property type="entry name" value="Dyp_perox_fam"/>
    <property type="match status" value="1"/>
</dbReference>
<keyword evidence="3" id="KW-0349">Heme</keyword>
<evidence type="ECO:0000313" key="12">
    <source>
        <dbReference type="EMBL" id="ATG51399.1"/>
    </source>
</evidence>
<name>A0A291GM30_9MICO</name>
<dbReference type="PANTHER" id="PTHR30521:SF4">
    <property type="entry name" value="DEFERROCHELATASE"/>
    <property type="match status" value="1"/>
</dbReference>
<reference evidence="13" key="1">
    <citation type="submission" date="2017-09" db="EMBL/GenBank/DDBJ databases">
        <title>Brachybacterium sp. VM2412.</title>
        <authorList>
            <person name="Tak E.J."/>
            <person name="Bae J.-W."/>
        </authorList>
    </citation>
    <scope>NUCLEOTIDE SEQUENCE [LARGE SCALE GENOMIC DNA]</scope>
    <source>
        <strain evidence="13">VM2412</strain>
    </source>
</reference>
<evidence type="ECO:0000256" key="8">
    <source>
        <dbReference type="ARBA" id="ARBA00025737"/>
    </source>
</evidence>
<dbReference type="InterPro" id="IPR048327">
    <property type="entry name" value="Dyp_perox_N"/>
</dbReference>
<organism evidence="12 13">
    <name type="scientific">Brachybacterium vulturis</name>
    <dbReference type="NCBI Taxonomy" id="2017484"/>
    <lineage>
        <taxon>Bacteria</taxon>
        <taxon>Bacillati</taxon>
        <taxon>Actinomycetota</taxon>
        <taxon>Actinomycetes</taxon>
        <taxon>Micrococcales</taxon>
        <taxon>Dermabacteraceae</taxon>
        <taxon>Brachybacterium</taxon>
    </lineage>
</organism>
<evidence type="ECO:0000256" key="1">
    <source>
        <dbReference type="ARBA" id="ARBA00001970"/>
    </source>
</evidence>
<feature type="domain" description="Dyp-type peroxidase C-terminal" evidence="11">
    <location>
        <begin position="255"/>
        <end position="445"/>
    </location>
</feature>
<evidence type="ECO:0000256" key="5">
    <source>
        <dbReference type="ARBA" id="ARBA00022729"/>
    </source>
</evidence>
<evidence type="ECO:0000256" key="3">
    <source>
        <dbReference type="ARBA" id="ARBA00022617"/>
    </source>
</evidence>
<evidence type="ECO:0000256" key="2">
    <source>
        <dbReference type="ARBA" id="ARBA00022559"/>
    </source>
</evidence>
<dbReference type="GO" id="GO:0004601">
    <property type="term" value="F:peroxidase activity"/>
    <property type="evidence" value="ECO:0007669"/>
    <property type="project" value="UniProtKB-KW"/>
</dbReference>
<evidence type="ECO:0000256" key="4">
    <source>
        <dbReference type="ARBA" id="ARBA00022723"/>
    </source>
</evidence>
<dbReference type="InterPro" id="IPR011008">
    <property type="entry name" value="Dimeric_a/b-barrel"/>
</dbReference>
<evidence type="ECO:0000259" key="11">
    <source>
        <dbReference type="Pfam" id="PF20628"/>
    </source>
</evidence>
<dbReference type="PROSITE" id="PS51404">
    <property type="entry name" value="DYP_PEROXIDASE"/>
    <property type="match status" value="1"/>
</dbReference>
<feature type="region of interest" description="Disordered" evidence="9">
    <location>
        <begin position="244"/>
        <end position="267"/>
    </location>
</feature>
<feature type="region of interest" description="Disordered" evidence="9">
    <location>
        <begin position="62"/>
        <end position="81"/>
    </location>
</feature>
<proteinExistence type="inferred from homology"/>
<keyword evidence="13" id="KW-1185">Reference proteome</keyword>
<evidence type="ECO:0000313" key="13">
    <source>
        <dbReference type="Proteomes" id="UP000218165"/>
    </source>
</evidence>
<keyword evidence="7" id="KW-0408">Iron</keyword>
<dbReference type="InterPro" id="IPR006314">
    <property type="entry name" value="Dyp_peroxidase"/>
</dbReference>
<feature type="compositionally biased region" description="Basic and acidic residues" evidence="9">
    <location>
        <begin position="1"/>
        <end position="11"/>
    </location>
</feature>
<feature type="domain" description="Dyp-type peroxidase N-terminal" evidence="10">
    <location>
        <begin position="84"/>
        <end position="243"/>
    </location>
</feature>
<dbReference type="Proteomes" id="UP000218165">
    <property type="component" value="Chromosome"/>
</dbReference>
<dbReference type="InterPro" id="IPR048328">
    <property type="entry name" value="Dyp_perox_C"/>
</dbReference>
<evidence type="ECO:0000256" key="6">
    <source>
        <dbReference type="ARBA" id="ARBA00023002"/>
    </source>
</evidence>
<dbReference type="GO" id="GO:0005829">
    <property type="term" value="C:cytosol"/>
    <property type="evidence" value="ECO:0007669"/>
    <property type="project" value="TreeGrafter"/>
</dbReference>
<dbReference type="OrthoDB" id="9781066at2"/>
<dbReference type="GO" id="GO:0046872">
    <property type="term" value="F:metal ion binding"/>
    <property type="evidence" value="ECO:0007669"/>
    <property type="project" value="UniProtKB-KW"/>
</dbReference>
<evidence type="ECO:0000256" key="7">
    <source>
        <dbReference type="ARBA" id="ARBA00023004"/>
    </source>
</evidence>
<dbReference type="EMBL" id="CP023563">
    <property type="protein sequence ID" value="ATG51399.1"/>
    <property type="molecule type" value="Genomic_DNA"/>
</dbReference>
<dbReference type="AlphaFoldDB" id="A0A291GM30"/>
<dbReference type="RefSeq" id="WP_096802526.1">
    <property type="nucleotide sequence ID" value="NZ_CP023563.1"/>
</dbReference>
<accession>A0A291GM30</accession>
<evidence type="ECO:0000256" key="9">
    <source>
        <dbReference type="SAM" id="MobiDB-lite"/>
    </source>
</evidence>
<keyword evidence="2 12" id="KW-0575">Peroxidase</keyword>
<keyword evidence="5" id="KW-0732">Signal</keyword>
<dbReference type="PANTHER" id="PTHR30521">
    <property type="entry name" value="DEFERROCHELATASE/PEROXIDASE"/>
    <property type="match status" value="1"/>
</dbReference>
<dbReference type="KEGG" id="brz:CFK38_07570"/>
<feature type="compositionally biased region" description="Polar residues" evidence="9">
    <location>
        <begin position="245"/>
        <end position="256"/>
    </location>
</feature>
<feature type="region of interest" description="Disordered" evidence="9">
    <location>
        <begin position="1"/>
        <end position="33"/>
    </location>
</feature>
<keyword evidence="4" id="KW-0479">Metal-binding</keyword>
<evidence type="ECO:0000259" key="10">
    <source>
        <dbReference type="Pfam" id="PF04261"/>
    </source>
</evidence>
<protein>
    <submittedName>
        <fullName evidence="12">Deferrochelatase/peroxidase EfeB</fullName>
    </submittedName>
</protein>
<sequence length="458" mass="49226">MTGRRDHREDAEPAPAPGQAGGGGPDAAPRSVGRRGLLSAAGAGILAGGMLGGFGGFAGGRASAEEPAPSDPLDRSYPLRGEHQQGITTPAQDYLFTAAFDVTTTDLDEVRRLMQQWLVAAEQMSTGDLVGGTPLADLQAVPRDTGEAWGYPASSVTITVGAGRSFFVDAEGRDRFGIAERMPEALADGVPRFAGEALQAERSDGDLVIQACADDAQVAMHAIRNLTRIAVGTAALRWTQMGYGRTSSTSTTQETPRNLFGYKDGTNNLKQEDGAEELGRHVWIDRADSGGERLAGGSYMMIRKIRMNLETWDRLRLIEQHEIIGRDKRFGAPLTVPDPTSGEDEFIDPDLAATEDGSPVIPRDAHIRVVSPHTNKGASMLRRGFNYTEGSDSLGRIDAGLFFIAYVRDPRESFFPILERMVSTDALEEYLRHVASAMFVVLPGVGAKDTMFGQALLS</sequence>